<feature type="domain" description="4Fe-4S Mo/W bis-MGD-type" evidence="14">
    <location>
        <begin position="58"/>
        <end position="119"/>
    </location>
</feature>
<keyword evidence="12" id="KW-0411">Iron-sulfur</keyword>
<dbReference type="PROSITE" id="PS51669">
    <property type="entry name" value="4FE4S_MOW_BIS_MGD"/>
    <property type="match status" value="1"/>
</dbReference>
<dbReference type="InterPro" id="IPR050612">
    <property type="entry name" value="Prok_Mopterin_Oxidored"/>
</dbReference>
<dbReference type="InterPro" id="IPR006656">
    <property type="entry name" value="Mopterin_OxRdtase"/>
</dbReference>
<dbReference type="AlphaFoldDB" id="A0A379YHR9"/>
<evidence type="ECO:0000256" key="4">
    <source>
        <dbReference type="ARBA" id="ARBA00010312"/>
    </source>
</evidence>
<evidence type="ECO:0000256" key="9">
    <source>
        <dbReference type="ARBA" id="ARBA00022729"/>
    </source>
</evidence>
<evidence type="ECO:0000256" key="5">
    <source>
        <dbReference type="ARBA" id="ARBA00022475"/>
    </source>
</evidence>
<sequence>MSENKTNRQESGGFSRRTLVKSSGIVGLALAVGGIALPFSRRALAVSISESVLQASQDKVVWGACSVNCGSRCPLRLHVRDDEVYWVETDNTGLDEYGDHQVRACLRGRSIRRRMNHPDRLNYPMKRVGKRGEGKFKRISWDEAYDAIANNLKRIVEQYGNEAVYINYTSGIVGGNITRSSPNASLVARLMNCYGGYLSQYGTYSTAQIACAMPYTYGSNLGNSTSDIENSKLVVMFGNNPAETRMSGGGITYYLEQARERSNARMIVIDPRYTDTAAGREDEWIPIRPGTDAALVAGLAHVLINENLVDQPFLDRYCVGYDEKTLPADAPTNGHYKAYILGLGDDGVEKTPQWAAKITGIPAARIIKLAREIGSAKPAYICQGWGPQRQANGELTSRAIAMLPILTGNVGINGGNSGARESTYTITIERMPVLTNPVKAQISCFSWTDAIVRGPEMTARRDGVRGQDKLNVPIKFIWNYAGNTITNQHSDINKTHDILQDDSQCEMIVVIENFMTSSAKYADILLPDLMTVEQEDIIPNDYAGNMGYLIFIQPATAAKFERKGIYEVLSEVARRLGPEVHRKFTEGRTQAQWLQHLYAKMQARDPLLPGYEALRSMGIYKRKDPNGHFVAYQKFRQDPAANPLKTPSGKIEIYSSRLAEIANDWQLEKDETISPLPVYASTFEGWDDPLRNTYPLQMFGFHYKARTHSSYGNIDVLQAACRQEVWINPLDAHSRGIIAGDQVRVFNGRGEVRVEAKVTPRIMPGVVAMGQGAWHQANMSGDRVDHGACMNTLTTHRPSPLAKGNPQHTNLIQIEKV</sequence>
<evidence type="ECO:0000313" key="16">
    <source>
        <dbReference type="Proteomes" id="UP000255529"/>
    </source>
</evidence>
<keyword evidence="9" id="KW-0732">Signal</keyword>
<evidence type="ECO:0000259" key="14">
    <source>
        <dbReference type="PROSITE" id="PS51669"/>
    </source>
</evidence>
<accession>A0A379YHR9</accession>
<dbReference type="InterPro" id="IPR006657">
    <property type="entry name" value="MoPterin_dinucl-bd_dom"/>
</dbReference>
<proteinExistence type="inferred from homology"/>
<keyword evidence="8" id="KW-0479">Metal-binding</keyword>
<gene>
    <name evidence="15" type="primary">dmsA_1</name>
    <name evidence="15" type="ORF">NCTC11544_00485</name>
</gene>
<keyword evidence="13" id="KW-0472">Membrane</keyword>
<name>A0A379YHR9_9GAMM</name>
<dbReference type="SUPFAM" id="SSF53706">
    <property type="entry name" value="Formate dehydrogenase/DMSO reductase, domains 1-3"/>
    <property type="match status" value="1"/>
</dbReference>
<dbReference type="GO" id="GO:0030288">
    <property type="term" value="C:outer membrane-bounded periplasmic space"/>
    <property type="evidence" value="ECO:0007669"/>
    <property type="project" value="TreeGrafter"/>
</dbReference>
<dbReference type="GO" id="GO:0009061">
    <property type="term" value="P:anaerobic respiration"/>
    <property type="evidence" value="ECO:0007669"/>
    <property type="project" value="TreeGrafter"/>
</dbReference>
<dbReference type="Pfam" id="PF00384">
    <property type="entry name" value="Molybdopterin"/>
    <property type="match status" value="1"/>
</dbReference>
<dbReference type="EMBL" id="UGYN01000002">
    <property type="protein sequence ID" value="SUI45371.1"/>
    <property type="molecule type" value="Genomic_DNA"/>
</dbReference>
<dbReference type="GO" id="GO:0005886">
    <property type="term" value="C:plasma membrane"/>
    <property type="evidence" value="ECO:0007669"/>
    <property type="project" value="UniProtKB-SubCell"/>
</dbReference>
<dbReference type="FunFam" id="3.40.50.12440:FF:000002">
    <property type="entry name" value="Anaerobic dimethyl sulfoxide reductase, A subunit"/>
    <property type="match status" value="1"/>
</dbReference>
<dbReference type="GO" id="GO:0009055">
    <property type="term" value="F:electron transfer activity"/>
    <property type="evidence" value="ECO:0007669"/>
    <property type="project" value="TreeGrafter"/>
</dbReference>
<dbReference type="PANTHER" id="PTHR43742">
    <property type="entry name" value="TRIMETHYLAMINE-N-OXIDE REDUCTASE"/>
    <property type="match status" value="1"/>
</dbReference>
<dbReference type="FunFam" id="3.40.228.10:FF:000004">
    <property type="entry name" value="Dimethyl sulfoxide reductase subunit A"/>
    <property type="match status" value="1"/>
</dbReference>
<comment type="similarity">
    <text evidence="4">Belongs to the prokaryotic molybdopterin-containing oxidoreductase family.</text>
</comment>
<dbReference type="FunFam" id="3.40.50.12440:FF:000003">
    <property type="entry name" value="Anaerobic dimethyl sulfoxide reductase subunit A"/>
    <property type="match status" value="1"/>
</dbReference>
<keyword evidence="11" id="KW-0408">Iron</keyword>
<dbReference type="CDD" id="cd02794">
    <property type="entry name" value="MopB_CT_DmsA-EC"/>
    <property type="match status" value="1"/>
</dbReference>
<evidence type="ECO:0000256" key="1">
    <source>
        <dbReference type="ARBA" id="ARBA00001942"/>
    </source>
</evidence>
<evidence type="ECO:0000313" key="15">
    <source>
        <dbReference type="EMBL" id="SUI45371.1"/>
    </source>
</evidence>
<dbReference type="Pfam" id="PF04879">
    <property type="entry name" value="Molybdop_Fe4S4"/>
    <property type="match status" value="1"/>
</dbReference>
<dbReference type="GO" id="GO:0030151">
    <property type="term" value="F:molybdenum ion binding"/>
    <property type="evidence" value="ECO:0007669"/>
    <property type="project" value="InterPro"/>
</dbReference>
<comment type="cofactor">
    <cofactor evidence="2">
        <name>[4Fe-4S] cluster</name>
        <dbReference type="ChEBI" id="CHEBI:49883"/>
    </cofactor>
</comment>
<keyword evidence="7" id="KW-0500">Molybdenum</keyword>
<comment type="subcellular location">
    <subcellularLocation>
        <location evidence="3">Cell membrane</location>
        <topology evidence="3">Peripheral membrane protein</topology>
        <orientation evidence="3">Cytoplasmic side</orientation>
    </subcellularLocation>
</comment>
<dbReference type="RefSeq" id="WP_115182843.1">
    <property type="nucleotide sequence ID" value="NZ_CAMKUF010000002.1"/>
</dbReference>
<dbReference type="Gene3D" id="3.40.50.12440">
    <property type="match status" value="1"/>
</dbReference>
<evidence type="ECO:0000256" key="7">
    <source>
        <dbReference type="ARBA" id="ARBA00022505"/>
    </source>
</evidence>
<dbReference type="InterPro" id="IPR049754">
    <property type="entry name" value="YnfE"/>
</dbReference>
<evidence type="ECO:0000256" key="13">
    <source>
        <dbReference type="ARBA" id="ARBA00023136"/>
    </source>
</evidence>
<protein>
    <submittedName>
        <fullName evidence="15">Dimethyl sulfoxide reductase DmsA</fullName>
        <ecNumber evidence="15">1.8.5.3</ecNumber>
    </submittedName>
</protein>
<comment type="cofactor">
    <cofactor evidence="1">
        <name>Mo-bis(molybdopterin guanine dinucleotide)</name>
        <dbReference type="ChEBI" id="CHEBI:60539"/>
    </cofactor>
</comment>
<dbReference type="EC" id="1.8.5.3" evidence="15"/>
<keyword evidence="6" id="KW-0004">4Fe-4S</keyword>
<dbReference type="InterPro" id="IPR006963">
    <property type="entry name" value="Mopterin_OxRdtase_4Fe-4S_dom"/>
</dbReference>
<dbReference type="NCBIfam" id="NF041885">
    <property type="entry name" value="selenate_YnfE"/>
    <property type="match status" value="1"/>
</dbReference>
<organism evidence="15 16">
    <name type="scientific">Serratia quinivorans</name>
    <dbReference type="NCBI Taxonomy" id="137545"/>
    <lineage>
        <taxon>Bacteria</taxon>
        <taxon>Pseudomonadati</taxon>
        <taxon>Pseudomonadota</taxon>
        <taxon>Gammaproteobacteria</taxon>
        <taxon>Enterobacterales</taxon>
        <taxon>Yersiniaceae</taxon>
        <taxon>Serratia</taxon>
    </lineage>
</organism>
<evidence type="ECO:0000256" key="8">
    <source>
        <dbReference type="ARBA" id="ARBA00022723"/>
    </source>
</evidence>
<dbReference type="GO" id="GO:0009389">
    <property type="term" value="F:dimethyl sulfoxide reductase activity"/>
    <property type="evidence" value="ECO:0007669"/>
    <property type="project" value="InterPro"/>
</dbReference>
<reference evidence="15 16" key="1">
    <citation type="submission" date="2018-06" db="EMBL/GenBank/DDBJ databases">
        <authorList>
            <consortium name="Pathogen Informatics"/>
            <person name="Doyle S."/>
        </authorList>
    </citation>
    <scope>NUCLEOTIDE SEQUENCE [LARGE SCALE GENOMIC DNA]</scope>
    <source>
        <strain evidence="15 16">NCTC11544</strain>
    </source>
</reference>
<dbReference type="InterPro" id="IPR011888">
    <property type="entry name" value="Anaer_DMSO_reductase"/>
</dbReference>
<evidence type="ECO:0000256" key="11">
    <source>
        <dbReference type="ARBA" id="ARBA00023004"/>
    </source>
</evidence>
<evidence type="ECO:0000256" key="2">
    <source>
        <dbReference type="ARBA" id="ARBA00001966"/>
    </source>
</evidence>
<dbReference type="GO" id="GO:0051539">
    <property type="term" value="F:4 iron, 4 sulfur cluster binding"/>
    <property type="evidence" value="ECO:0007669"/>
    <property type="project" value="UniProtKB-KW"/>
</dbReference>
<dbReference type="Gene3D" id="3.40.228.10">
    <property type="entry name" value="Dimethylsulfoxide Reductase, domain 2"/>
    <property type="match status" value="2"/>
</dbReference>
<evidence type="ECO:0000256" key="12">
    <source>
        <dbReference type="ARBA" id="ARBA00023014"/>
    </source>
</evidence>
<dbReference type="FunFam" id="3.40.50.740:FF:000015">
    <property type="entry name" value="Anaerobic dimethyl sulfoxide reductase subunit A"/>
    <property type="match status" value="1"/>
</dbReference>
<dbReference type="Proteomes" id="UP000255529">
    <property type="component" value="Unassembled WGS sequence"/>
</dbReference>
<evidence type="ECO:0000256" key="3">
    <source>
        <dbReference type="ARBA" id="ARBA00004413"/>
    </source>
</evidence>
<dbReference type="NCBIfam" id="TIGR02166">
    <property type="entry name" value="dmsA_ynfE"/>
    <property type="match status" value="1"/>
</dbReference>
<dbReference type="FunFam" id="2.40.40.20:FF:000010">
    <property type="entry name" value="Anaerobic dimethyl sulfoxide reductase subunit A"/>
    <property type="match status" value="1"/>
</dbReference>
<keyword evidence="10 15" id="KW-0560">Oxidoreductase</keyword>
<dbReference type="Pfam" id="PF01568">
    <property type="entry name" value="Molydop_binding"/>
    <property type="match status" value="1"/>
</dbReference>
<dbReference type="PANTHER" id="PTHR43742:SF7">
    <property type="entry name" value="DIMETHYL SULFOXIDE REDUCTASE CHAIN YNFE-RELATED"/>
    <property type="match status" value="1"/>
</dbReference>
<dbReference type="SUPFAM" id="SSF50692">
    <property type="entry name" value="ADC-like"/>
    <property type="match status" value="1"/>
</dbReference>
<evidence type="ECO:0000256" key="10">
    <source>
        <dbReference type="ARBA" id="ARBA00023002"/>
    </source>
</evidence>
<keyword evidence="5" id="KW-1003">Cell membrane</keyword>
<dbReference type="PROSITE" id="PS51318">
    <property type="entry name" value="TAT"/>
    <property type="match status" value="1"/>
</dbReference>
<dbReference type="InterPro" id="IPR006311">
    <property type="entry name" value="TAT_signal"/>
</dbReference>
<dbReference type="GO" id="GO:0043546">
    <property type="term" value="F:molybdopterin cofactor binding"/>
    <property type="evidence" value="ECO:0007669"/>
    <property type="project" value="InterPro"/>
</dbReference>
<dbReference type="SMART" id="SM00926">
    <property type="entry name" value="Molybdop_Fe4S4"/>
    <property type="match status" value="1"/>
</dbReference>
<dbReference type="CDD" id="cd02770">
    <property type="entry name" value="MopB_DmsA-EC"/>
    <property type="match status" value="1"/>
</dbReference>
<dbReference type="Gene3D" id="2.40.40.20">
    <property type="match status" value="1"/>
</dbReference>
<dbReference type="InterPro" id="IPR009010">
    <property type="entry name" value="Asp_de-COase-like_dom_sf"/>
</dbReference>
<dbReference type="Gene3D" id="3.40.50.740">
    <property type="match status" value="1"/>
</dbReference>
<evidence type="ECO:0000256" key="6">
    <source>
        <dbReference type="ARBA" id="ARBA00022485"/>
    </source>
</evidence>